<keyword evidence="3" id="KW-1185">Reference proteome</keyword>
<gene>
    <name evidence="2" type="ORF">HPBE_LOCUS12254</name>
</gene>
<sequence length="136" mass="14208">MILRHKRQEVEATTAPTTEEGEASSTSAPATCVFNNLCYSNEDCPGGQCVGAFVGKCNCNGCVNLGRCDDDSLCGGLKGSCDLKVDICDCSLGFVKAGYSSYGAAMTFFCNVKNCTRATAAEDCLGLQCNFGTCVC</sequence>
<dbReference type="InterPro" id="IPR039260">
    <property type="entry name" value="Cpg-3"/>
</dbReference>
<accession>A0A3P8AJL7</accession>
<dbReference type="PANTHER" id="PTHR37973:SF3">
    <property type="entry name" value="CHONDROITIN PROTEOGLYCAN 3-RELATED"/>
    <property type="match status" value="1"/>
</dbReference>
<evidence type="ECO:0000313" key="4">
    <source>
        <dbReference type="WBParaSite" id="HPBE_0001225301-mRNA-1"/>
    </source>
</evidence>
<reference evidence="2 3" key="1">
    <citation type="submission" date="2018-11" db="EMBL/GenBank/DDBJ databases">
        <authorList>
            <consortium name="Pathogen Informatics"/>
        </authorList>
    </citation>
    <scope>NUCLEOTIDE SEQUENCE [LARGE SCALE GENOMIC DNA]</scope>
</reference>
<dbReference type="EMBL" id="UZAH01027421">
    <property type="protein sequence ID" value="VDO91513.1"/>
    <property type="molecule type" value="Genomic_DNA"/>
</dbReference>
<dbReference type="OrthoDB" id="5822889at2759"/>
<evidence type="ECO:0000313" key="2">
    <source>
        <dbReference type="EMBL" id="VDO91513.1"/>
    </source>
</evidence>
<dbReference type="PANTHER" id="PTHR37973">
    <property type="entry name" value="CHONDROITIN PROTEOGLYCAN 3"/>
    <property type="match status" value="1"/>
</dbReference>
<accession>A0A183FVC7</accession>
<feature type="region of interest" description="Disordered" evidence="1">
    <location>
        <begin position="1"/>
        <end position="24"/>
    </location>
</feature>
<dbReference type="WBParaSite" id="HPBE_0001225301-mRNA-1">
    <property type="protein sequence ID" value="HPBE_0001225301-mRNA-1"/>
    <property type="gene ID" value="HPBE_0001225301"/>
</dbReference>
<protein>
    <submittedName>
        <fullName evidence="4">EB domain-containing protein</fullName>
    </submittedName>
</protein>
<name>A0A183FVC7_HELPZ</name>
<organism evidence="3 4">
    <name type="scientific">Heligmosomoides polygyrus</name>
    <name type="common">Parasitic roundworm</name>
    <dbReference type="NCBI Taxonomy" id="6339"/>
    <lineage>
        <taxon>Eukaryota</taxon>
        <taxon>Metazoa</taxon>
        <taxon>Ecdysozoa</taxon>
        <taxon>Nematoda</taxon>
        <taxon>Chromadorea</taxon>
        <taxon>Rhabditida</taxon>
        <taxon>Rhabditina</taxon>
        <taxon>Rhabditomorpha</taxon>
        <taxon>Strongyloidea</taxon>
        <taxon>Heligmosomidae</taxon>
        <taxon>Heligmosomoides</taxon>
    </lineage>
</organism>
<proteinExistence type="predicted"/>
<feature type="compositionally biased region" description="Low complexity" evidence="1">
    <location>
        <begin position="11"/>
        <end position="24"/>
    </location>
</feature>
<dbReference type="Proteomes" id="UP000050761">
    <property type="component" value="Unassembled WGS sequence"/>
</dbReference>
<evidence type="ECO:0000313" key="3">
    <source>
        <dbReference type="Proteomes" id="UP000050761"/>
    </source>
</evidence>
<dbReference type="AlphaFoldDB" id="A0A183FVC7"/>
<reference evidence="4" key="2">
    <citation type="submission" date="2019-09" db="UniProtKB">
        <authorList>
            <consortium name="WormBaseParasite"/>
        </authorList>
    </citation>
    <scope>IDENTIFICATION</scope>
</reference>
<evidence type="ECO:0000256" key="1">
    <source>
        <dbReference type="SAM" id="MobiDB-lite"/>
    </source>
</evidence>